<organism evidence="2 3">
    <name type="scientific">Geotalea uraniireducens</name>
    <dbReference type="NCBI Taxonomy" id="351604"/>
    <lineage>
        <taxon>Bacteria</taxon>
        <taxon>Pseudomonadati</taxon>
        <taxon>Thermodesulfobacteriota</taxon>
        <taxon>Desulfuromonadia</taxon>
        <taxon>Geobacterales</taxon>
        <taxon>Geobacteraceae</taxon>
        <taxon>Geotalea</taxon>
    </lineage>
</organism>
<feature type="transmembrane region" description="Helical" evidence="1">
    <location>
        <begin position="104"/>
        <end position="120"/>
    </location>
</feature>
<dbReference type="Proteomes" id="UP001317705">
    <property type="component" value="Chromosome"/>
</dbReference>
<dbReference type="RefSeq" id="WP_282001940.1">
    <property type="nucleotide sequence ID" value="NZ_AP027151.1"/>
</dbReference>
<proteinExistence type="predicted"/>
<reference evidence="2 3" key="1">
    <citation type="submission" date="2022-12" db="EMBL/GenBank/DDBJ databases">
        <title>Polyphasic characterization of Geotalea uranireducens NIT-SL11 newly isolated from a complex of sewage sludge and microbially reduced graphene oxide.</title>
        <authorList>
            <person name="Xie L."/>
            <person name="Yoshida N."/>
            <person name="Meng L."/>
        </authorList>
    </citation>
    <scope>NUCLEOTIDE SEQUENCE [LARGE SCALE GENOMIC DNA]</scope>
    <source>
        <strain evidence="2 3">NIT-SL11</strain>
    </source>
</reference>
<dbReference type="Pfam" id="PF09900">
    <property type="entry name" value="DUF2127"/>
    <property type="match status" value="1"/>
</dbReference>
<dbReference type="EMBL" id="AP027151">
    <property type="protein sequence ID" value="BDV41850.1"/>
    <property type="molecule type" value="Genomic_DNA"/>
</dbReference>
<feature type="transmembrane region" description="Helical" evidence="1">
    <location>
        <begin position="132"/>
        <end position="150"/>
    </location>
</feature>
<dbReference type="InterPro" id="IPR021125">
    <property type="entry name" value="DUF2127"/>
</dbReference>
<sequence>MRRRDHHLKAAAGLHTIACFEATKGALVIVVGLGLLSLIHRDVEALAEQIVAHFHLNPANAAPRIFLELADRASDSRLQALATGAIGYATLRFIEAWGLWRDRIWAQWLGIISGGIYLPVEIYELWRGVTAIRAGTFLLNLAIVAWLARVRWLEHRERQR</sequence>
<evidence type="ECO:0000313" key="3">
    <source>
        <dbReference type="Proteomes" id="UP001317705"/>
    </source>
</evidence>
<keyword evidence="1" id="KW-0472">Membrane</keyword>
<evidence type="ECO:0000313" key="2">
    <source>
        <dbReference type="EMBL" id="BDV41850.1"/>
    </source>
</evidence>
<keyword evidence="3" id="KW-1185">Reference proteome</keyword>
<gene>
    <name evidence="2" type="ORF">GURASL_07730</name>
</gene>
<keyword evidence="1" id="KW-0812">Transmembrane</keyword>
<keyword evidence="1" id="KW-1133">Transmembrane helix</keyword>
<name>A0ABN6VUZ3_9BACT</name>
<protein>
    <submittedName>
        <fullName evidence="2">Membrane protein</fullName>
    </submittedName>
</protein>
<accession>A0ABN6VUZ3</accession>
<evidence type="ECO:0000256" key="1">
    <source>
        <dbReference type="SAM" id="Phobius"/>
    </source>
</evidence>